<evidence type="ECO:0000256" key="1">
    <source>
        <dbReference type="SAM" id="SignalP"/>
    </source>
</evidence>
<keyword evidence="1" id="KW-0732">Signal</keyword>
<name>A0A1I4Z371_9FLAO</name>
<dbReference type="SUPFAM" id="SSF117074">
    <property type="entry name" value="Hypothetical protein PA1324"/>
    <property type="match status" value="1"/>
</dbReference>
<accession>A0A1I4Z371</accession>
<dbReference type="AlphaFoldDB" id="A0A1I4Z371"/>
<dbReference type="Proteomes" id="UP000199036">
    <property type="component" value="Unassembled WGS sequence"/>
</dbReference>
<dbReference type="InterPro" id="IPR013783">
    <property type="entry name" value="Ig-like_fold"/>
</dbReference>
<sequence>MFPSFLLRLLLVFCCTVACCKVQAQSAVEMKVETTEAAGRQNILDLVVALTNTSASSFNGTLHIKTPDGFKSISGSEILVQLKPEQHIFIPLKIIKGKTAAAGATDIVVDLVNDKKESIVKKSITQQVEVNNAMSLQAVTPTIFLTNTNDSLSVKVNVTNLGNQSQQVFVVFNIPELTGEESFFEQTAVIDVRKDSIFDFKFWVPKSLLDKSQFAVNVAAMRGTEKIVFGSLSVNVQNVSSVKRYEDINSLAYARYYQKNSLTASYRTSGNDTGVYQLIGSGDIDLPAGYLSVSGNIYKADSQNEPLISNTYLAYRLDNHQLKVGNISQQLELPMFGRGIQFDTSDKTQNNRLQAGFIDDNFNLTQKDAFLKRGYGFYALGTFGANNPSDQKSFNYVFKKDNMEQVGHNMVGLENVKQITKDWNLRLKAHGAISHYERFNKNQPSYALETQYNGLVKDIRLSGNYFVSSSYFPGNRRGVVQLQQNFIKNLKRERMVYANIFYSDFAPQSYTYSFNMKTTTFRLDTGITIPRLKNIGSSLGLQYYKETGNAFSWIVPNGFLSMEACRVTENFNWLSKNQKHSVVLGIEEGLVQMSNKNKVYPQLKINSIYSYKGFNASATYQHGSYFLSEYSSLLVMDQNQNDFNRFTLSLSTDHKFIDNKLFVRSGAAYLNDFISGETPSAFLNLQYLPTDKYRFYLNSSWFHYSKATVFQNAGMFVVEAGMTVNLGSRAASAGRKGTLSTFVYYDKNGNSIFDENDEPAPDFFITIDKTTFKSDANGQIKYKSLPFGTYRIQPVLQNGWFTEGTELVMSDYNQQIVVALHQNGSLKGKIQYRYDEKTVKSFDAKAGGIVFTVTKNGSFVQRIGTDDDGNFTAFLPTGTYELTLDRNSLSENTFCSNPKQQLVVESGKITYAADFIIEVQQKQVKIKKFGS</sequence>
<evidence type="ECO:0000313" key="2">
    <source>
        <dbReference type="EMBL" id="SFN44735.1"/>
    </source>
</evidence>
<protein>
    <recommendedName>
        <fullName evidence="4">Carboxypeptidase regulatory-like domain-containing protein</fullName>
    </recommendedName>
</protein>
<feature type="signal peptide" evidence="1">
    <location>
        <begin position="1"/>
        <end position="24"/>
    </location>
</feature>
<reference evidence="3" key="1">
    <citation type="submission" date="2016-10" db="EMBL/GenBank/DDBJ databases">
        <authorList>
            <person name="Varghese N."/>
            <person name="Submissions S."/>
        </authorList>
    </citation>
    <scope>NUCLEOTIDE SEQUENCE [LARGE SCALE GENOMIC DNA]</scope>
    <source>
        <strain evidence="3">DS-12</strain>
    </source>
</reference>
<evidence type="ECO:0008006" key="4">
    <source>
        <dbReference type="Google" id="ProtNLM"/>
    </source>
</evidence>
<keyword evidence="3" id="KW-1185">Reference proteome</keyword>
<feature type="chain" id="PRO_5011453476" description="Carboxypeptidase regulatory-like domain-containing protein" evidence="1">
    <location>
        <begin position="25"/>
        <end position="931"/>
    </location>
</feature>
<gene>
    <name evidence="2" type="ORF">SAMN05421741_105149</name>
</gene>
<organism evidence="2 3">
    <name type="scientific">Paenimyroides ummariense</name>
    <dbReference type="NCBI Taxonomy" id="913024"/>
    <lineage>
        <taxon>Bacteria</taxon>
        <taxon>Pseudomonadati</taxon>
        <taxon>Bacteroidota</taxon>
        <taxon>Flavobacteriia</taxon>
        <taxon>Flavobacteriales</taxon>
        <taxon>Flavobacteriaceae</taxon>
        <taxon>Paenimyroides</taxon>
    </lineage>
</organism>
<evidence type="ECO:0000313" key="3">
    <source>
        <dbReference type="Proteomes" id="UP000199036"/>
    </source>
</evidence>
<proteinExistence type="predicted"/>
<dbReference type="EMBL" id="FOVI01000005">
    <property type="protein sequence ID" value="SFN44735.1"/>
    <property type="molecule type" value="Genomic_DNA"/>
</dbReference>
<dbReference type="STRING" id="913024.SAMN05421741_105149"/>
<dbReference type="Gene3D" id="2.60.40.10">
    <property type="entry name" value="Immunoglobulins"/>
    <property type="match status" value="1"/>
</dbReference>